<accession>A0A811AR70</accession>
<sequence>MEFTLTERLPGGVSFKLPIAGNIKQLLCDVQFEITLGKDNGYFKWICDFNGNVGYRLDLNILSHSKIYSGFNVPIPNHTKKISDFVTFETKENNFDLEIRYFGRYYNTVVNGRSLHECYDVCYFYPLTIKIIPKRSLEDLGTLKELFGSSICPWECKVSFNKNFKLKDTVFKQISGYEERYCGLKTFTDSIYTNNSFASQMLTLNSNVDKLLISGKFVRLMMKFNVIILQPLNILFREDMMFEKIENIFEILTKSTSGDYESLLTFKYSFREGFTIIKTPNKFRSKTNIYGKVVETGCKTPVFNLTLNESGQLMLCTLKAIDVYELGFDVSELSIKVSTDFLNDPEATTVCNGLPFADFFKLSSTAKVFINSNSEYPYYVVTHANAGNRKSDDIHKFISKGVEKISMETENFLVNNEDSETLIEIKPDKLEYDAEPIDPLKKVSPEWCGDILHTIKLRYNVSDALDLVLASSILNGTSKEAIRNKFNITNAKIGDKWVQCDHSLITSLFFHKDPKRNLLRRLCRLNSLYCLRRTQEGFFRCNTKFALKCGVTINFEYLAFDFLDPKEIHSITQEEAVEVTRILNRSQVTKFEVVNGFRNTKR</sequence>
<name>A0A811AR70_9CLOS</name>
<organism evidence="1">
    <name type="scientific">Grapevine leafroll-associated virus 7</name>
    <dbReference type="NCBI Taxonomy" id="217615"/>
    <lineage>
        <taxon>Viruses</taxon>
        <taxon>Riboviria</taxon>
        <taxon>Orthornavirae</taxon>
        <taxon>Kitrinoviricota</taxon>
        <taxon>Alsuviricetes</taxon>
        <taxon>Martellivirales</taxon>
        <taxon>Closteroviridae</taxon>
        <taxon>Velarivirus</taxon>
        <taxon>Velarivirus septemvitis</taxon>
    </lineage>
</organism>
<proteinExistence type="predicted"/>
<dbReference type="EMBL" id="LC617940">
    <property type="protein sequence ID" value="BCT87068.1"/>
    <property type="molecule type" value="Genomic_RNA"/>
</dbReference>
<reference evidence="1" key="1">
    <citation type="submission" date="2021-03" db="EMBL/GenBank/DDBJ databases">
        <title>Virome analysis of genetic resources of grapevine.</title>
        <authorList>
            <person name="Chiaki Y."/>
            <person name="Ito T."/>
        </authorList>
    </citation>
    <scope>NUCLEOTIDE SEQUENCE</scope>
    <source>
        <strain evidence="1">G13</strain>
    </source>
</reference>
<evidence type="ECO:0000313" key="1">
    <source>
        <dbReference type="EMBL" id="BCT87068.1"/>
    </source>
</evidence>
<protein>
    <submittedName>
        <fullName evidence="1">CPd protein</fullName>
    </submittedName>
</protein>